<evidence type="ECO:0000256" key="1">
    <source>
        <dbReference type="SAM" id="MobiDB-lite"/>
    </source>
</evidence>
<dbReference type="GeneID" id="36596032"/>
<protein>
    <submittedName>
        <fullName evidence="2">Uncharacterized protein</fullName>
    </submittedName>
</protein>
<dbReference type="EMBL" id="KZ613743">
    <property type="protein sequence ID" value="PMD66655.1"/>
    <property type="molecule type" value="Genomic_DNA"/>
</dbReference>
<reference evidence="2 3" key="1">
    <citation type="submission" date="2016-04" db="EMBL/GenBank/DDBJ databases">
        <title>A degradative enzymes factory behind the ericoid mycorrhizal symbiosis.</title>
        <authorList>
            <consortium name="DOE Joint Genome Institute"/>
            <person name="Martino E."/>
            <person name="Morin E."/>
            <person name="Grelet G."/>
            <person name="Kuo A."/>
            <person name="Kohler A."/>
            <person name="Daghino S."/>
            <person name="Barry K."/>
            <person name="Choi C."/>
            <person name="Cichocki N."/>
            <person name="Clum A."/>
            <person name="Copeland A."/>
            <person name="Hainaut M."/>
            <person name="Haridas S."/>
            <person name="Labutti K."/>
            <person name="Lindquist E."/>
            <person name="Lipzen A."/>
            <person name="Khouja H.-R."/>
            <person name="Murat C."/>
            <person name="Ohm R."/>
            <person name="Olson A."/>
            <person name="Spatafora J."/>
            <person name="Veneault-Fourrey C."/>
            <person name="Henrissat B."/>
            <person name="Grigoriev I."/>
            <person name="Martin F."/>
            <person name="Perotto S."/>
        </authorList>
    </citation>
    <scope>NUCLEOTIDE SEQUENCE [LARGE SCALE GENOMIC DNA]</scope>
    <source>
        <strain evidence="2 3">E</strain>
    </source>
</reference>
<evidence type="ECO:0000313" key="2">
    <source>
        <dbReference type="EMBL" id="PMD66655.1"/>
    </source>
</evidence>
<feature type="region of interest" description="Disordered" evidence="1">
    <location>
        <begin position="1"/>
        <end position="24"/>
    </location>
</feature>
<evidence type="ECO:0000313" key="3">
    <source>
        <dbReference type="Proteomes" id="UP000235371"/>
    </source>
</evidence>
<dbReference type="Proteomes" id="UP000235371">
    <property type="component" value="Unassembled WGS sequence"/>
</dbReference>
<dbReference type="RefSeq" id="XP_024743559.1">
    <property type="nucleotide sequence ID" value="XM_024887956.1"/>
</dbReference>
<dbReference type="AlphaFoldDB" id="A0A2J6TUH0"/>
<gene>
    <name evidence="2" type="ORF">K444DRAFT_698679</name>
</gene>
<organism evidence="2 3">
    <name type="scientific">Hyaloscypha bicolor E</name>
    <dbReference type="NCBI Taxonomy" id="1095630"/>
    <lineage>
        <taxon>Eukaryota</taxon>
        <taxon>Fungi</taxon>
        <taxon>Dikarya</taxon>
        <taxon>Ascomycota</taxon>
        <taxon>Pezizomycotina</taxon>
        <taxon>Leotiomycetes</taxon>
        <taxon>Helotiales</taxon>
        <taxon>Hyaloscyphaceae</taxon>
        <taxon>Hyaloscypha</taxon>
        <taxon>Hyaloscypha bicolor</taxon>
    </lineage>
</organism>
<keyword evidence="3" id="KW-1185">Reference proteome</keyword>
<sequence>MTGDTPNDTAGPPSKALSSKRPLPWSENPVIKRLKAGEEVKTYDECTIENISIRVAMIRNRCILRNVSLESSFCNNSQLFNSTIQSTTLHRSILFDCTWNETIATKHCQIIDKPLAFRRFPAEIRALIFEGAVEYNSEKVDCQGFSSMPPLVVALRGDPLLYREALAQFYKNNEFTYFGPFGLRAPQVAVERIQSLSIYTKIAAANLSTELRRLKSLRRLHIKVFNNSSLLFRELRWWINDLGTINKLSIEVPDDDVESQIMLGRISKSLGFSSKFTFACQGRVADKAWGFRCIAFPEYGWQKSIGVAESMANRFYVWGTFYVRHIWQAEKGNTLCWTVVDDGENINKDAANAVSVKNILKTLKLVK</sequence>
<accession>A0A2J6TUH0</accession>
<dbReference type="OrthoDB" id="3531154at2759"/>
<proteinExistence type="predicted"/>
<dbReference type="InParanoid" id="A0A2J6TUH0"/>
<name>A0A2J6TUH0_9HELO</name>